<organism evidence="2 3">
    <name type="scientific">Bowmanella dokdonensis</name>
    <dbReference type="NCBI Taxonomy" id="751969"/>
    <lineage>
        <taxon>Bacteria</taxon>
        <taxon>Pseudomonadati</taxon>
        <taxon>Pseudomonadota</taxon>
        <taxon>Gammaproteobacteria</taxon>
        <taxon>Alteromonadales</taxon>
        <taxon>Alteromonadaceae</taxon>
        <taxon>Bowmanella</taxon>
    </lineage>
</organism>
<feature type="transmembrane region" description="Helical" evidence="1">
    <location>
        <begin position="53"/>
        <end position="72"/>
    </location>
</feature>
<keyword evidence="3" id="KW-1185">Reference proteome</keyword>
<accession>A0A939DSI9</accession>
<evidence type="ECO:0000313" key="3">
    <source>
        <dbReference type="Proteomes" id="UP000664654"/>
    </source>
</evidence>
<reference evidence="2" key="1">
    <citation type="submission" date="2021-03" db="EMBL/GenBank/DDBJ databases">
        <title>novel species isolated from a fishpond in China.</title>
        <authorList>
            <person name="Lu H."/>
            <person name="Cai Z."/>
        </authorList>
    </citation>
    <scope>NUCLEOTIDE SEQUENCE</scope>
    <source>
        <strain evidence="2">JCM 30855</strain>
    </source>
</reference>
<feature type="transmembrane region" description="Helical" evidence="1">
    <location>
        <begin position="79"/>
        <end position="97"/>
    </location>
</feature>
<proteinExistence type="predicted"/>
<dbReference type="EMBL" id="JAFKCV010000213">
    <property type="protein sequence ID" value="MBN7827964.1"/>
    <property type="molecule type" value="Genomic_DNA"/>
</dbReference>
<gene>
    <name evidence="2" type="ORF">J0A66_22280</name>
</gene>
<dbReference type="AlphaFoldDB" id="A0A939DSI9"/>
<protein>
    <submittedName>
        <fullName evidence="2">MFS transporter</fullName>
    </submittedName>
</protein>
<keyword evidence="1" id="KW-0812">Transmembrane</keyword>
<evidence type="ECO:0000313" key="2">
    <source>
        <dbReference type="EMBL" id="MBN7827964.1"/>
    </source>
</evidence>
<keyword evidence="1" id="KW-0472">Membrane</keyword>
<keyword evidence="1" id="KW-1133">Transmembrane helix</keyword>
<dbReference type="Proteomes" id="UP000664654">
    <property type="component" value="Unassembled WGS sequence"/>
</dbReference>
<evidence type="ECO:0000256" key="1">
    <source>
        <dbReference type="SAM" id="Phobius"/>
    </source>
</evidence>
<comment type="caution">
    <text evidence="2">The sequence shown here is derived from an EMBL/GenBank/DDBJ whole genome shotgun (WGS) entry which is preliminary data.</text>
</comment>
<name>A0A939DSI9_9ALTE</name>
<sequence>MPSLQTIRQNPQFLLLAMAFVMPLTFSVWNALLNNFVIDAAQFNGAQIGILQSLREVPGFLAFTAIFVLLVLKEQTFALISLALMSIGIALTGWFPFEYGL</sequence>
<feature type="transmembrane region" description="Helical" evidence="1">
    <location>
        <begin position="12"/>
        <end position="33"/>
    </location>
</feature>
<feature type="non-terminal residue" evidence="2">
    <location>
        <position position="101"/>
    </location>
</feature>